<dbReference type="SUPFAM" id="SSF48264">
    <property type="entry name" value="Cytochrome P450"/>
    <property type="match status" value="1"/>
</dbReference>
<dbReference type="GO" id="GO:0004497">
    <property type="term" value="F:monooxygenase activity"/>
    <property type="evidence" value="ECO:0007669"/>
    <property type="project" value="UniProtKB-KW"/>
</dbReference>
<comment type="cofactor">
    <cofactor evidence="1 8">
        <name>heme</name>
        <dbReference type="ChEBI" id="CHEBI:30413"/>
    </cofactor>
</comment>
<protein>
    <submittedName>
        <fullName evidence="11">Cytochrome p450</fullName>
    </submittedName>
</protein>
<name>A0A7J6X9P0_THATH</name>
<evidence type="ECO:0000256" key="1">
    <source>
        <dbReference type="ARBA" id="ARBA00001971"/>
    </source>
</evidence>
<reference evidence="11 12" key="1">
    <citation type="submission" date="2020-06" db="EMBL/GenBank/DDBJ databases">
        <title>Transcriptomic and genomic resources for Thalictrum thalictroides and T. hernandezii: Facilitating candidate gene discovery in an emerging model plant lineage.</title>
        <authorList>
            <person name="Arias T."/>
            <person name="Riano-Pachon D.M."/>
            <person name="Di Stilio V.S."/>
        </authorList>
    </citation>
    <scope>NUCLEOTIDE SEQUENCE [LARGE SCALE GENOMIC DNA]</scope>
    <source>
        <strain evidence="12">cv. WT478/WT964</strain>
        <tissue evidence="11">Leaves</tissue>
    </source>
</reference>
<dbReference type="OrthoDB" id="6764281at2759"/>
<keyword evidence="10" id="KW-0812">Transmembrane</keyword>
<evidence type="ECO:0000256" key="5">
    <source>
        <dbReference type="ARBA" id="ARBA00023002"/>
    </source>
</evidence>
<feature type="binding site" description="axial binding residue" evidence="8">
    <location>
        <position position="445"/>
    </location>
    <ligand>
        <name>heme</name>
        <dbReference type="ChEBI" id="CHEBI:30413"/>
    </ligand>
    <ligandPart>
        <name>Fe</name>
        <dbReference type="ChEBI" id="CHEBI:18248"/>
    </ligandPart>
</feature>
<keyword evidence="12" id="KW-1185">Reference proteome</keyword>
<dbReference type="InterPro" id="IPR017972">
    <property type="entry name" value="Cyt_P450_CS"/>
</dbReference>
<dbReference type="Proteomes" id="UP000554482">
    <property type="component" value="Unassembled WGS sequence"/>
</dbReference>
<keyword evidence="7 9" id="KW-0503">Monooxygenase</keyword>
<evidence type="ECO:0000256" key="4">
    <source>
        <dbReference type="ARBA" id="ARBA00022723"/>
    </source>
</evidence>
<organism evidence="11 12">
    <name type="scientific">Thalictrum thalictroides</name>
    <name type="common">Rue-anemone</name>
    <name type="synonym">Anemone thalictroides</name>
    <dbReference type="NCBI Taxonomy" id="46969"/>
    <lineage>
        <taxon>Eukaryota</taxon>
        <taxon>Viridiplantae</taxon>
        <taxon>Streptophyta</taxon>
        <taxon>Embryophyta</taxon>
        <taxon>Tracheophyta</taxon>
        <taxon>Spermatophyta</taxon>
        <taxon>Magnoliopsida</taxon>
        <taxon>Ranunculales</taxon>
        <taxon>Ranunculaceae</taxon>
        <taxon>Thalictroideae</taxon>
        <taxon>Thalictrum</taxon>
    </lineage>
</organism>
<dbReference type="PRINTS" id="PR00385">
    <property type="entry name" value="P450"/>
</dbReference>
<evidence type="ECO:0000256" key="6">
    <source>
        <dbReference type="ARBA" id="ARBA00023004"/>
    </source>
</evidence>
<keyword evidence="3 8" id="KW-0349">Heme</keyword>
<dbReference type="Pfam" id="PF00067">
    <property type="entry name" value="p450"/>
    <property type="match status" value="2"/>
</dbReference>
<dbReference type="InterPro" id="IPR002401">
    <property type="entry name" value="Cyt_P450_E_grp-I"/>
</dbReference>
<keyword evidence="4 8" id="KW-0479">Metal-binding</keyword>
<dbReference type="PANTHER" id="PTHR47951:SF7">
    <property type="entry name" value="FLAVONOID 3',5'-HYDROXYLASE-LIKE ISOFORM X1"/>
    <property type="match status" value="1"/>
</dbReference>
<proteinExistence type="inferred from homology"/>
<evidence type="ECO:0000313" key="12">
    <source>
        <dbReference type="Proteomes" id="UP000554482"/>
    </source>
</evidence>
<evidence type="ECO:0000256" key="2">
    <source>
        <dbReference type="ARBA" id="ARBA00010617"/>
    </source>
</evidence>
<dbReference type="FunFam" id="1.10.630.10:FF:000126">
    <property type="entry name" value="Predicted protein"/>
    <property type="match status" value="1"/>
</dbReference>
<dbReference type="InterPro" id="IPR001128">
    <property type="entry name" value="Cyt_P450"/>
</dbReference>
<comment type="caution">
    <text evidence="11">The sequence shown here is derived from an EMBL/GenBank/DDBJ whole genome shotgun (WGS) entry which is preliminary data.</text>
</comment>
<dbReference type="EMBL" id="JABWDY010002636">
    <property type="protein sequence ID" value="KAF5206501.1"/>
    <property type="molecule type" value="Genomic_DNA"/>
</dbReference>
<keyword evidence="6 8" id="KW-0408">Iron</keyword>
<gene>
    <name evidence="11" type="ORF">FRX31_003908</name>
</gene>
<dbReference type="AlphaFoldDB" id="A0A7J6X9P0"/>
<sequence>MNSKLKVIYLWCWEQSKDDYTKAAALIVSIVLIAMHITWWKLIKRNSRKEKASLPPGPWGLPLIGYLPFLDPELHRCFAQLSLKYGPIVKVYLGSKLCIIFSSPDVAKEVLKEQDVNFADRDIPAAAFVSAYGAVDIAFAPYGEHWRMMRKVCVRELLSYGRLEALYGLRRREVRDMVQSVYTKIGSPIDIGEYAFLAMFNVITSMMWGNTLDGEERRRVTSKFREGKERRMKEVVKYFDQIFDFVINERRKMETQEEDEALKSKDKENKDFLQVLLQLIDQGDQKTPIAITHLKALFVNMTVGGTKTTSTTVEWAMTELLKQPDIMQKAREELDQVVGLNNVVEENHLSKLPYLDAVVKEVLRLHPVGPLLIPRRARESCNVGGYLIPKGAVIFVNTWTIQRDSKYWTDPLEFRPERFLYSNVTWDYNGNDVRYLPFGSGRRICVGIPIAEKVAPYLLASLLHSFDWKLPEGTKLDLSDQFGFELKKKIPLFAVPTPRLVDSTLYNQTR</sequence>
<dbReference type="GO" id="GO:0020037">
    <property type="term" value="F:heme binding"/>
    <property type="evidence" value="ECO:0007669"/>
    <property type="project" value="InterPro"/>
</dbReference>
<evidence type="ECO:0000256" key="9">
    <source>
        <dbReference type="RuleBase" id="RU000461"/>
    </source>
</evidence>
<feature type="transmembrane region" description="Helical" evidence="10">
    <location>
        <begin position="20"/>
        <end position="40"/>
    </location>
</feature>
<dbReference type="Gene3D" id="1.10.630.10">
    <property type="entry name" value="Cytochrome P450"/>
    <property type="match status" value="1"/>
</dbReference>
<dbReference type="GO" id="GO:0005506">
    <property type="term" value="F:iron ion binding"/>
    <property type="evidence" value="ECO:0007669"/>
    <property type="project" value="InterPro"/>
</dbReference>
<evidence type="ECO:0000313" key="11">
    <source>
        <dbReference type="EMBL" id="KAF5206501.1"/>
    </source>
</evidence>
<keyword evidence="10" id="KW-1133">Transmembrane helix</keyword>
<keyword evidence="5 9" id="KW-0560">Oxidoreductase</keyword>
<dbReference type="InterPro" id="IPR036396">
    <property type="entry name" value="Cyt_P450_sf"/>
</dbReference>
<dbReference type="PANTHER" id="PTHR47951">
    <property type="entry name" value="OS08G0547900 PROTEIN"/>
    <property type="match status" value="1"/>
</dbReference>
<evidence type="ECO:0000256" key="8">
    <source>
        <dbReference type="PIRSR" id="PIRSR602401-1"/>
    </source>
</evidence>
<dbReference type="PROSITE" id="PS00086">
    <property type="entry name" value="CYTOCHROME_P450"/>
    <property type="match status" value="1"/>
</dbReference>
<dbReference type="GO" id="GO:0016705">
    <property type="term" value="F:oxidoreductase activity, acting on paired donors, with incorporation or reduction of molecular oxygen"/>
    <property type="evidence" value="ECO:0007669"/>
    <property type="project" value="InterPro"/>
</dbReference>
<dbReference type="GO" id="GO:0044550">
    <property type="term" value="P:secondary metabolite biosynthetic process"/>
    <property type="evidence" value="ECO:0007669"/>
    <property type="project" value="UniProtKB-ARBA"/>
</dbReference>
<dbReference type="PRINTS" id="PR00463">
    <property type="entry name" value="EP450I"/>
</dbReference>
<comment type="similarity">
    <text evidence="2 9">Belongs to the cytochrome P450 family.</text>
</comment>
<evidence type="ECO:0000256" key="10">
    <source>
        <dbReference type="SAM" id="Phobius"/>
    </source>
</evidence>
<evidence type="ECO:0000256" key="3">
    <source>
        <dbReference type="ARBA" id="ARBA00022617"/>
    </source>
</evidence>
<accession>A0A7J6X9P0</accession>
<evidence type="ECO:0000256" key="7">
    <source>
        <dbReference type="ARBA" id="ARBA00023033"/>
    </source>
</evidence>
<keyword evidence="10" id="KW-0472">Membrane</keyword>